<reference evidence="2 3" key="1">
    <citation type="submission" date="2017-06" db="EMBL/GenBank/DDBJ databases">
        <title>Ant-infecting Ophiocordyceps genomes reveal a high diversity of potential behavioral manipulation genes and a possible major role for enterotoxins.</title>
        <authorList>
            <person name="De Bekker C."/>
            <person name="Evans H.C."/>
            <person name="Brachmann A."/>
            <person name="Hughes D.P."/>
        </authorList>
    </citation>
    <scope>NUCLEOTIDE SEQUENCE [LARGE SCALE GENOMIC DNA]</scope>
    <source>
        <strain evidence="2 3">Map64</strain>
    </source>
</reference>
<evidence type="ECO:0000313" key="2">
    <source>
        <dbReference type="EMBL" id="PHH63076.1"/>
    </source>
</evidence>
<feature type="region of interest" description="Disordered" evidence="1">
    <location>
        <begin position="31"/>
        <end position="52"/>
    </location>
</feature>
<dbReference type="EMBL" id="NJET01000057">
    <property type="protein sequence ID" value="PHH63076.1"/>
    <property type="molecule type" value="Genomic_DNA"/>
</dbReference>
<sequence length="87" mass="9110">MKQADKKLCVLRLSLVRPITHRVLEASISHHVSSATAAPAPRDKTHPASGQSISASSLSAIVSAAASGLFHDALRYQVAAEKPPDDA</sequence>
<evidence type="ECO:0000313" key="3">
    <source>
        <dbReference type="Proteomes" id="UP000226192"/>
    </source>
</evidence>
<gene>
    <name evidence="2" type="ORF">CDD81_6321</name>
</gene>
<comment type="caution">
    <text evidence="2">The sequence shown here is derived from an EMBL/GenBank/DDBJ whole genome shotgun (WGS) entry which is preliminary data.</text>
</comment>
<name>A0A2C5Y5V5_9HYPO</name>
<organism evidence="2 3">
    <name type="scientific">Ophiocordyceps australis</name>
    <dbReference type="NCBI Taxonomy" id="1399860"/>
    <lineage>
        <taxon>Eukaryota</taxon>
        <taxon>Fungi</taxon>
        <taxon>Dikarya</taxon>
        <taxon>Ascomycota</taxon>
        <taxon>Pezizomycotina</taxon>
        <taxon>Sordariomycetes</taxon>
        <taxon>Hypocreomycetidae</taxon>
        <taxon>Hypocreales</taxon>
        <taxon>Ophiocordycipitaceae</taxon>
        <taxon>Ophiocordyceps</taxon>
    </lineage>
</organism>
<dbReference type="Proteomes" id="UP000226192">
    <property type="component" value="Unassembled WGS sequence"/>
</dbReference>
<protein>
    <submittedName>
        <fullName evidence="2">Uncharacterized protein</fullName>
    </submittedName>
</protein>
<dbReference type="AlphaFoldDB" id="A0A2C5Y5V5"/>
<proteinExistence type="predicted"/>
<evidence type="ECO:0000256" key="1">
    <source>
        <dbReference type="SAM" id="MobiDB-lite"/>
    </source>
</evidence>
<accession>A0A2C5Y5V5</accession>
<keyword evidence="3" id="KW-1185">Reference proteome</keyword>